<dbReference type="EMBL" id="JABEXW010000414">
    <property type="protein sequence ID" value="KAF4964377.1"/>
    <property type="molecule type" value="Genomic_DNA"/>
</dbReference>
<dbReference type="Proteomes" id="UP000622797">
    <property type="component" value="Unassembled WGS sequence"/>
</dbReference>
<comment type="caution">
    <text evidence="1">The sequence shown here is derived from an EMBL/GenBank/DDBJ whole genome shotgun (WGS) entry which is preliminary data.</text>
</comment>
<proteinExistence type="predicted"/>
<dbReference type="AlphaFoldDB" id="A0A8H4TUQ6"/>
<reference evidence="1" key="1">
    <citation type="journal article" date="2020" name="BMC Genomics">
        <title>Correction to: Identification and distribution of gene clusters required for synthesis of sphingolipid metabolism inhibitors in diverse species of the filamentous fungus Fusarium.</title>
        <authorList>
            <person name="Kim H.S."/>
            <person name="Lohmar J.M."/>
            <person name="Busman M."/>
            <person name="Brown D.W."/>
            <person name="Naumann T.A."/>
            <person name="Divon H.H."/>
            <person name="Lysoe E."/>
            <person name="Uhlig S."/>
            <person name="Proctor R.H."/>
        </authorList>
    </citation>
    <scope>NUCLEOTIDE SEQUENCE</scope>
    <source>
        <strain evidence="1">NRRL 20472</strain>
    </source>
</reference>
<organism evidence="1 2">
    <name type="scientific">Fusarium sarcochroum</name>
    <dbReference type="NCBI Taxonomy" id="1208366"/>
    <lineage>
        <taxon>Eukaryota</taxon>
        <taxon>Fungi</taxon>
        <taxon>Dikarya</taxon>
        <taxon>Ascomycota</taxon>
        <taxon>Pezizomycotina</taxon>
        <taxon>Sordariomycetes</taxon>
        <taxon>Hypocreomycetidae</taxon>
        <taxon>Hypocreales</taxon>
        <taxon>Nectriaceae</taxon>
        <taxon>Fusarium</taxon>
        <taxon>Fusarium lateritium species complex</taxon>
    </lineage>
</organism>
<gene>
    <name evidence="1" type="ORF">FSARC_7676</name>
</gene>
<sequence length="459" mass="53500">MASSASSADWVFHTLELAQQIVYELETKDLFRALPITKALWTSNAPDYVWRERLSRLGFTDYALHTSRCLRTLYLHVSQTIEAINNGSSPVSTLRRVEKPEGHYDFVITAFEEDMDAPLVSRTSNQDFSINDIYILDEGRLQSLCKNKTFQPIKHVLRCSSVVGYEDDSIVIRRLADWSVTACFDMCTIFGTNNPNIAALRWGIHEDYFIREKLFQKERRGQLHTLFEVWDKQVSKRGEFSYPGNGGKYFHSRLGKHYMTAMSVFHARTWNLESLELVFEYTLSDEDRDEQRYFKYREGIVFLCNGLDIPTFEKYWPVDGRKVPRKRAEMIRVSRPGSMREFSDGSRIVWTKWLTLYNKEGDKVRRFDLKQNWSEGCYLNGGILFDRFFFSIFHFEESSCASLIVYSKTGDELTSMLLDRQGRNFLCSVDVLGRLVVAYETNEVGLDELEIIDFRGILD</sequence>
<evidence type="ECO:0000313" key="2">
    <source>
        <dbReference type="Proteomes" id="UP000622797"/>
    </source>
</evidence>
<dbReference type="OrthoDB" id="5033794at2759"/>
<protein>
    <submittedName>
        <fullName evidence="1">Uncharacterized protein</fullName>
    </submittedName>
</protein>
<name>A0A8H4TUQ6_9HYPO</name>
<reference evidence="1" key="2">
    <citation type="submission" date="2020-05" db="EMBL/GenBank/DDBJ databases">
        <authorList>
            <person name="Kim H.-S."/>
            <person name="Proctor R.H."/>
            <person name="Brown D.W."/>
        </authorList>
    </citation>
    <scope>NUCLEOTIDE SEQUENCE</scope>
    <source>
        <strain evidence="1">NRRL 20472</strain>
    </source>
</reference>
<keyword evidence="2" id="KW-1185">Reference proteome</keyword>
<accession>A0A8H4TUQ6</accession>
<evidence type="ECO:0000313" key="1">
    <source>
        <dbReference type="EMBL" id="KAF4964377.1"/>
    </source>
</evidence>